<dbReference type="EMBL" id="FUZZ01000006">
    <property type="protein sequence ID" value="SKD10110.1"/>
    <property type="molecule type" value="Genomic_DNA"/>
</dbReference>
<accession>A0A1T5PBI8</accession>
<dbReference type="Proteomes" id="UP000190166">
    <property type="component" value="Unassembled WGS sequence"/>
</dbReference>
<sequence>MVTPSEKEDPVDTEMTTAEPPAAVEITDPVLSKIHEEKVLLHKQKDALRYNLSRYTSDRERGIAAHRILQYRREISAVWEREQYYRQHGHLPDDGSSQINSEHDLKYHRSKANGNARRYRSLLNKYPGNVKYQQLLAKWEAEWQQTKQSIKDQKNTENE</sequence>
<evidence type="ECO:0000313" key="3">
    <source>
        <dbReference type="Proteomes" id="UP000190166"/>
    </source>
</evidence>
<evidence type="ECO:0000256" key="1">
    <source>
        <dbReference type="SAM" id="MobiDB-lite"/>
    </source>
</evidence>
<gene>
    <name evidence="2" type="ORF">SAMN05660461_6010</name>
</gene>
<organism evidence="2 3">
    <name type="scientific">Chitinophaga ginsengisegetis</name>
    <dbReference type="NCBI Taxonomy" id="393003"/>
    <lineage>
        <taxon>Bacteria</taxon>
        <taxon>Pseudomonadati</taxon>
        <taxon>Bacteroidota</taxon>
        <taxon>Chitinophagia</taxon>
        <taxon>Chitinophagales</taxon>
        <taxon>Chitinophagaceae</taxon>
        <taxon>Chitinophaga</taxon>
    </lineage>
</organism>
<feature type="region of interest" description="Disordered" evidence="1">
    <location>
        <begin position="1"/>
        <end position="20"/>
    </location>
</feature>
<keyword evidence="3" id="KW-1185">Reference proteome</keyword>
<dbReference type="STRING" id="393003.SAMN05660461_6010"/>
<feature type="compositionally biased region" description="Basic and acidic residues" evidence="1">
    <location>
        <begin position="1"/>
        <end position="10"/>
    </location>
</feature>
<protein>
    <submittedName>
        <fullName evidence="2">Uncharacterized protein</fullName>
    </submittedName>
</protein>
<dbReference type="AlphaFoldDB" id="A0A1T5PBI8"/>
<name>A0A1T5PBI8_9BACT</name>
<evidence type="ECO:0000313" key="2">
    <source>
        <dbReference type="EMBL" id="SKD10110.1"/>
    </source>
</evidence>
<proteinExistence type="predicted"/>
<reference evidence="2 3" key="1">
    <citation type="submission" date="2017-02" db="EMBL/GenBank/DDBJ databases">
        <authorList>
            <person name="Peterson S.W."/>
        </authorList>
    </citation>
    <scope>NUCLEOTIDE SEQUENCE [LARGE SCALE GENOMIC DNA]</scope>
    <source>
        <strain evidence="2 3">DSM 18108</strain>
    </source>
</reference>